<organism evidence="2 3">
    <name type="scientific">Psychroflexus maritimus</name>
    <dbReference type="NCBI Taxonomy" id="2714865"/>
    <lineage>
        <taxon>Bacteria</taxon>
        <taxon>Pseudomonadati</taxon>
        <taxon>Bacteroidota</taxon>
        <taxon>Flavobacteriia</taxon>
        <taxon>Flavobacteriales</taxon>
        <taxon>Flavobacteriaceae</taxon>
        <taxon>Psychroflexus</taxon>
    </lineage>
</organism>
<protein>
    <submittedName>
        <fullName evidence="2">GIY-YIG nuclease family protein</fullName>
    </submittedName>
</protein>
<reference evidence="2" key="1">
    <citation type="submission" date="2020-03" db="EMBL/GenBank/DDBJ databases">
        <title>Psychroflexus Maritimus sp. nov., isolate from marine sediment.</title>
        <authorList>
            <person name="Zhong Y.-L."/>
        </authorList>
    </citation>
    <scope>NUCLEOTIDE SEQUENCE</scope>
    <source>
        <strain evidence="2">C1</strain>
    </source>
</reference>
<evidence type="ECO:0000313" key="2">
    <source>
        <dbReference type="EMBL" id="NGZ90608.1"/>
    </source>
</evidence>
<dbReference type="InterPro" id="IPR000305">
    <property type="entry name" value="GIY-YIG_endonuc"/>
</dbReference>
<comment type="caution">
    <text evidence="2">The sequence shown here is derived from an EMBL/GenBank/DDBJ whole genome shotgun (WGS) entry which is preliminary data.</text>
</comment>
<dbReference type="SUPFAM" id="SSF82771">
    <property type="entry name" value="GIY-YIG endonuclease"/>
    <property type="match status" value="1"/>
</dbReference>
<dbReference type="Proteomes" id="UP000643701">
    <property type="component" value="Unassembled WGS sequence"/>
</dbReference>
<dbReference type="EMBL" id="JAANAS010000083">
    <property type="protein sequence ID" value="NGZ90608.1"/>
    <property type="molecule type" value="Genomic_DNA"/>
</dbReference>
<keyword evidence="3" id="KW-1185">Reference proteome</keyword>
<dbReference type="RefSeq" id="WP_166400843.1">
    <property type="nucleotide sequence ID" value="NZ_JAANAS010000083.1"/>
</dbReference>
<proteinExistence type="predicted"/>
<name>A0A967AFI0_9FLAO</name>
<dbReference type="PROSITE" id="PS50164">
    <property type="entry name" value="GIY_YIG"/>
    <property type="match status" value="1"/>
</dbReference>
<gene>
    <name evidence="2" type="ORF">G7034_10125</name>
</gene>
<dbReference type="InterPro" id="IPR035901">
    <property type="entry name" value="GIY-YIG_endonuc_sf"/>
</dbReference>
<evidence type="ECO:0000259" key="1">
    <source>
        <dbReference type="PROSITE" id="PS50164"/>
    </source>
</evidence>
<sequence>MFYVYIIHSEKFDKYYVGSSQNPWKRIEKHNTSPFNTFTSKYRPWEIKAVFEAGTSRGQAEEIEKFIKKQKSKTILIKLIDQNFIPNGKLAQLVRVPHVRD</sequence>
<evidence type="ECO:0000313" key="3">
    <source>
        <dbReference type="Proteomes" id="UP000643701"/>
    </source>
</evidence>
<feature type="domain" description="GIY-YIG" evidence="1">
    <location>
        <begin position="1"/>
        <end position="78"/>
    </location>
</feature>
<dbReference type="AlphaFoldDB" id="A0A967AFI0"/>
<dbReference type="Gene3D" id="3.40.1440.10">
    <property type="entry name" value="GIY-YIG endonuclease"/>
    <property type="match status" value="1"/>
</dbReference>
<accession>A0A967AFI0</accession>
<dbReference type="Pfam" id="PF01541">
    <property type="entry name" value="GIY-YIG"/>
    <property type="match status" value="1"/>
</dbReference>